<dbReference type="PROSITE" id="PS51257">
    <property type="entry name" value="PROKAR_LIPOPROTEIN"/>
    <property type="match status" value="1"/>
</dbReference>
<proteinExistence type="predicted"/>
<reference evidence="3 4" key="1">
    <citation type="submission" date="2016-07" db="EMBL/GenBank/DDBJ databases">
        <title>Pervasive Adenine N6-methylation of Active Genes in Fungi.</title>
        <authorList>
            <consortium name="DOE Joint Genome Institute"/>
            <person name="Mondo S.J."/>
            <person name="Dannebaum R.O."/>
            <person name="Kuo R.C."/>
            <person name="Labutti K."/>
            <person name="Haridas S."/>
            <person name="Kuo A."/>
            <person name="Salamov A."/>
            <person name="Ahrendt S.R."/>
            <person name="Lipzen A."/>
            <person name="Sullivan W."/>
            <person name="Andreopoulos W.B."/>
            <person name="Clum A."/>
            <person name="Lindquist E."/>
            <person name="Daum C."/>
            <person name="Ramamoorthy G.K."/>
            <person name="Gryganskyi A."/>
            <person name="Culley D."/>
            <person name="Magnuson J.K."/>
            <person name="James T.Y."/>
            <person name="O'Malley M.A."/>
            <person name="Stajich J.E."/>
            <person name="Spatafora J.W."/>
            <person name="Visel A."/>
            <person name="Grigoriev I.V."/>
        </authorList>
    </citation>
    <scope>NUCLEOTIDE SEQUENCE [LARGE SCALE GENOMIC DNA]</scope>
    <source>
        <strain evidence="3 4">JEL800</strain>
    </source>
</reference>
<dbReference type="OrthoDB" id="2094336at2759"/>
<feature type="signal peptide" evidence="2">
    <location>
        <begin position="1"/>
        <end position="20"/>
    </location>
</feature>
<organism evidence="3 4">
    <name type="scientific">Rhizoclosmatium globosum</name>
    <dbReference type="NCBI Taxonomy" id="329046"/>
    <lineage>
        <taxon>Eukaryota</taxon>
        <taxon>Fungi</taxon>
        <taxon>Fungi incertae sedis</taxon>
        <taxon>Chytridiomycota</taxon>
        <taxon>Chytridiomycota incertae sedis</taxon>
        <taxon>Chytridiomycetes</taxon>
        <taxon>Chytridiales</taxon>
        <taxon>Chytriomycetaceae</taxon>
        <taxon>Rhizoclosmatium</taxon>
    </lineage>
</organism>
<gene>
    <name evidence="3" type="ORF">BCR33DRAFT_718208</name>
</gene>
<dbReference type="Proteomes" id="UP000193642">
    <property type="component" value="Unassembled WGS sequence"/>
</dbReference>
<evidence type="ECO:0008006" key="5">
    <source>
        <dbReference type="Google" id="ProtNLM"/>
    </source>
</evidence>
<dbReference type="AlphaFoldDB" id="A0A1Y2C646"/>
<dbReference type="EMBL" id="MCGO01000028">
    <property type="protein sequence ID" value="ORY42513.1"/>
    <property type="molecule type" value="Genomic_DNA"/>
</dbReference>
<evidence type="ECO:0000313" key="3">
    <source>
        <dbReference type="EMBL" id="ORY42513.1"/>
    </source>
</evidence>
<keyword evidence="1" id="KW-0472">Membrane</keyword>
<evidence type="ECO:0000256" key="1">
    <source>
        <dbReference type="SAM" id="Phobius"/>
    </source>
</evidence>
<name>A0A1Y2C646_9FUNG</name>
<keyword evidence="2" id="KW-0732">Signal</keyword>
<accession>A0A1Y2C646</accession>
<comment type="caution">
    <text evidence="3">The sequence shown here is derived from an EMBL/GenBank/DDBJ whole genome shotgun (WGS) entry which is preliminary data.</text>
</comment>
<keyword evidence="1" id="KW-1133">Transmembrane helix</keyword>
<keyword evidence="1" id="KW-0812">Transmembrane</keyword>
<keyword evidence="4" id="KW-1185">Reference proteome</keyword>
<feature type="chain" id="PRO_5012960199" description="Cytochrome b mRNA-processing protein 4" evidence="2">
    <location>
        <begin position="21"/>
        <end position="80"/>
    </location>
</feature>
<protein>
    <recommendedName>
        <fullName evidence="5">Cytochrome b mRNA-processing protein 4</fullName>
    </recommendedName>
</protein>
<evidence type="ECO:0000256" key="2">
    <source>
        <dbReference type="SAM" id="SignalP"/>
    </source>
</evidence>
<evidence type="ECO:0000313" key="4">
    <source>
        <dbReference type="Proteomes" id="UP000193642"/>
    </source>
</evidence>
<feature type="transmembrane region" description="Helical" evidence="1">
    <location>
        <begin position="12"/>
        <end position="29"/>
    </location>
</feature>
<sequence length="80" mass="9131">MSQWLKTAHFTFWMVTSCAALSGVGYIIMQGTKGDEARIREDIGRTSTRLTDEQKARNQAILDMIKNSKENANDVPIWRK</sequence>